<comment type="caution">
    <text evidence="5">The sequence shown here is derived from an EMBL/GenBank/DDBJ whole genome shotgun (WGS) entry which is preliminary data.</text>
</comment>
<dbReference type="GeneID" id="96607348"/>
<dbReference type="CDD" id="cd06091">
    <property type="entry name" value="KOW_NusG"/>
    <property type="match status" value="1"/>
</dbReference>
<evidence type="ECO:0000256" key="3">
    <source>
        <dbReference type="ARBA" id="ARBA00023163"/>
    </source>
</evidence>
<evidence type="ECO:0000313" key="5">
    <source>
        <dbReference type="EMBL" id="MBA9063909.1"/>
    </source>
</evidence>
<name>A0ABR6DF16_9HYPH</name>
<accession>A0ABR6DF16</accession>
<dbReference type="RefSeq" id="WP_182592408.1">
    <property type="nucleotide sequence ID" value="NZ_JACJIM010000005.1"/>
</dbReference>
<proteinExistence type="predicted"/>
<dbReference type="InterPro" id="IPR043425">
    <property type="entry name" value="NusG-like"/>
</dbReference>
<dbReference type="SUPFAM" id="SSF50104">
    <property type="entry name" value="Translation proteins SH3-like domain"/>
    <property type="match status" value="1"/>
</dbReference>
<keyword evidence="6" id="KW-1185">Reference proteome</keyword>
<dbReference type="Gene3D" id="3.30.70.940">
    <property type="entry name" value="NusG, N-terminal domain"/>
    <property type="match status" value="1"/>
</dbReference>
<gene>
    <name evidence="5" type="ORF">GGQ91_003310</name>
</gene>
<dbReference type="PANTHER" id="PTHR30265:SF4">
    <property type="entry name" value="KOW MOTIF FAMILY PROTEIN, EXPRESSED"/>
    <property type="match status" value="1"/>
</dbReference>
<organism evidence="5 6">
    <name type="scientific">Methylobacterium fujisawaense</name>
    <dbReference type="NCBI Taxonomy" id="107400"/>
    <lineage>
        <taxon>Bacteria</taxon>
        <taxon>Pseudomonadati</taxon>
        <taxon>Pseudomonadota</taxon>
        <taxon>Alphaproteobacteria</taxon>
        <taxon>Hyphomicrobiales</taxon>
        <taxon>Methylobacteriaceae</taxon>
        <taxon>Methylobacterium</taxon>
    </lineage>
</organism>
<dbReference type="InterPro" id="IPR008991">
    <property type="entry name" value="Translation_prot_SH3-like_sf"/>
</dbReference>
<dbReference type="EMBL" id="JACJIM010000005">
    <property type="protein sequence ID" value="MBA9063909.1"/>
    <property type="molecule type" value="Genomic_DNA"/>
</dbReference>
<dbReference type="InterPro" id="IPR036735">
    <property type="entry name" value="NGN_dom_sf"/>
</dbReference>
<sequence length="196" mass="22169">MGKKRGTNGSRIRAEHVVLDQSLSWFVVHTLPLHETMAAEEFEGLAMDWWLPRYRVTVVRRGRKVDTQAIFFASYLFVGLDKQRHGRRWTEPLFDSRHVIDVLGQRAPLEIPGSVLQALSDRIAGVDETDRAKRRQEAALLQVGEMRRILNGPFMSFFAEVQDILSNGIVRADVSIFGRATPVEFTPDQLGDPVAA</sequence>
<dbReference type="Proteomes" id="UP000565455">
    <property type="component" value="Unassembled WGS sequence"/>
</dbReference>
<evidence type="ECO:0000313" key="6">
    <source>
        <dbReference type="Proteomes" id="UP000565455"/>
    </source>
</evidence>
<feature type="domain" description="NusG-like N-terminal" evidence="4">
    <location>
        <begin position="24"/>
        <end position="117"/>
    </location>
</feature>
<dbReference type="SUPFAM" id="SSF82679">
    <property type="entry name" value="N-utilization substance G protein NusG, N-terminal domain"/>
    <property type="match status" value="1"/>
</dbReference>
<dbReference type="InterPro" id="IPR014722">
    <property type="entry name" value="Rib_uL2_dom2"/>
</dbReference>
<dbReference type="Pfam" id="PF02357">
    <property type="entry name" value="NusG"/>
    <property type="match status" value="1"/>
</dbReference>
<reference evidence="5 6" key="1">
    <citation type="submission" date="2020-08" db="EMBL/GenBank/DDBJ databases">
        <title>Genomic Encyclopedia of Type Strains, Phase IV (KMG-IV): sequencing the most valuable type-strain genomes for metagenomic binning, comparative biology and taxonomic classification.</title>
        <authorList>
            <person name="Goeker M."/>
        </authorList>
    </citation>
    <scope>NUCLEOTIDE SEQUENCE [LARGE SCALE GENOMIC DNA]</scope>
    <source>
        <strain evidence="5 6">DSM 5686</strain>
    </source>
</reference>
<evidence type="ECO:0000256" key="2">
    <source>
        <dbReference type="ARBA" id="ARBA00023015"/>
    </source>
</evidence>
<evidence type="ECO:0000259" key="4">
    <source>
        <dbReference type="Pfam" id="PF02357"/>
    </source>
</evidence>
<dbReference type="InterPro" id="IPR006645">
    <property type="entry name" value="NGN-like_dom"/>
</dbReference>
<protein>
    <submittedName>
        <fullName evidence="5">Transcriptional antiterminator NusG</fullName>
    </submittedName>
</protein>
<dbReference type="PANTHER" id="PTHR30265">
    <property type="entry name" value="RHO-INTERACTING TRANSCRIPTION TERMINATION FACTOR NUSG"/>
    <property type="match status" value="1"/>
</dbReference>
<keyword evidence="3" id="KW-0804">Transcription</keyword>
<keyword evidence="2" id="KW-0805">Transcription regulation</keyword>
<evidence type="ECO:0000256" key="1">
    <source>
        <dbReference type="ARBA" id="ARBA00022814"/>
    </source>
</evidence>
<keyword evidence="1" id="KW-0889">Transcription antitermination</keyword>
<dbReference type="Gene3D" id="2.30.30.30">
    <property type="match status" value="1"/>
</dbReference>